<organism evidence="2 3">
    <name type="scientific">Alcanivorax jadensis T9</name>
    <dbReference type="NCBI Taxonomy" id="1177181"/>
    <lineage>
        <taxon>Bacteria</taxon>
        <taxon>Pseudomonadati</taxon>
        <taxon>Pseudomonadota</taxon>
        <taxon>Gammaproteobacteria</taxon>
        <taxon>Oceanospirillales</taxon>
        <taxon>Alcanivoracaceae</taxon>
        <taxon>Alcanivorax</taxon>
    </lineage>
</organism>
<evidence type="ECO:0000313" key="3">
    <source>
        <dbReference type="Proteomes" id="UP000029443"/>
    </source>
</evidence>
<evidence type="ECO:0000313" key="2">
    <source>
        <dbReference type="EMBL" id="KGD62058.1"/>
    </source>
</evidence>
<feature type="transmembrane region" description="Helical" evidence="1">
    <location>
        <begin position="58"/>
        <end position="77"/>
    </location>
</feature>
<dbReference type="Proteomes" id="UP000029443">
    <property type="component" value="Unassembled WGS sequence"/>
</dbReference>
<evidence type="ECO:0008006" key="4">
    <source>
        <dbReference type="Google" id="ProtNLM"/>
    </source>
</evidence>
<name>A0ABR4WFA6_9GAMM</name>
<feature type="transmembrane region" description="Helical" evidence="1">
    <location>
        <begin position="123"/>
        <end position="144"/>
    </location>
</feature>
<evidence type="ECO:0000256" key="1">
    <source>
        <dbReference type="SAM" id="Phobius"/>
    </source>
</evidence>
<gene>
    <name evidence="2" type="ORF">T9A_01267</name>
</gene>
<comment type="caution">
    <text evidence="2">The sequence shown here is derived from an EMBL/GenBank/DDBJ whole genome shotgun (WGS) entry which is preliminary data.</text>
</comment>
<keyword evidence="1" id="KW-1133">Transmembrane helix</keyword>
<protein>
    <recommendedName>
        <fullName evidence="4">Integral membrane protein</fullName>
    </recommendedName>
</protein>
<keyword evidence="1" id="KW-0812">Transmembrane</keyword>
<reference evidence="2 3" key="1">
    <citation type="submission" date="2012-09" db="EMBL/GenBank/DDBJ databases">
        <title>Genome Sequence of alkane-degrading Bacterium Alcanivorax jadensis T9.</title>
        <authorList>
            <person name="Lai Q."/>
            <person name="Shao Z."/>
        </authorList>
    </citation>
    <scope>NUCLEOTIDE SEQUENCE [LARGE SCALE GENOMIC DNA]</scope>
    <source>
        <strain evidence="2 3">T9</strain>
    </source>
</reference>
<dbReference type="EMBL" id="ARXU01000003">
    <property type="protein sequence ID" value="KGD62058.1"/>
    <property type="molecule type" value="Genomic_DNA"/>
</dbReference>
<feature type="transmembrane region" description="Helical" evidence="1">
    <location>
        <begin position="89"/>
        <end position="111"/>
    </location>
</feature>
<proteinExistence type="predicted"/>
<keyword evidence="3" id="KW-1185">Reference proteome</keyword>
<accession>A0ABR4WFA6</accession>
<feature type="transmembrane region" description="Helical" evidence="1">
    <location>
        <begin position="27"/>
        <end position="46"/>
    </location>
</feature>
<sequence length="156" mass="17364">MDVLLFRLAIVVWLVSAIAPIDGTWFAGVGVLVVSVMGSVVMLVNLTPDYVDSLGEVIGLFALFMTWYNLIFLWGLWRFSSLGPHPWSGWNLLLYACSLHASFYAFAFLVTPSDVSLTVAAAGIRWVFAIWSGSLLLLALAFLVRCYRLRGLLREE</sequence>
<keyword evidence="1" id="KW-0472">Membrane</keyword>